<reference evidence="1" key="1">
    <citation type="submission" date="2020-11" db="EMBL/GenBank/DDBJ databases">
        <authorList>
            <person name="Tran Van P."/>
        </authorList>
    </citation>
    <scope>NUCLEOTIDE SEQUENCE</scope>
</reference>
<dbReference type="InterPro" id="IPR047202">
    <property type="entry name" value="Lipocalin_Blc-like_dom"/>
</dbReference>
<accession>A0A7R8WXK0</accession>
<dbReference type="EMBL" id="OB740885">
    <property type="protein sequence ID" value="CAD7239778.1"/>
    <property type="molecule type" value="Genomic_DNA"/>
</dbReference>
<sequence length="124" mass="13532">MRWAIVFLALTGCALVAPSYRDSTAPMASQADFDPERYQGLWYEIARFPVGFQAGCTAVTAEYALRDDGSLSVLNTCREGAPDGPEKSIEGSAEITGPGRLEVRFSSVPFVAAPYWVLWVDADY</sequence>
<dbReference type="Gene3D" id="2.40.128.20">
    <property type="match status" value="1"/>
</dbReference>
<dbReference type="InterPro" id="IPR000566">
    <property type="entry name" value="Lipocln_cytosolic_FA-bd_dom"/>
</dbReference>
<evidence type="ECO:0000313" key="1">
    <source>
        <dbReference type="EMBL" id="CAD7239778.1"/>
    </source>
</evidence>
<dbReference type="PROSITE" id="PS00213">
    <property type="entry name" value="LIPOCALIN"/>
    <property type="match status" value="1"/>
</dbReference>
<proteinExistence type="predicted"/>
<dbReference type="InterPro" id="IPR022272">
    <property type="entry name" value="Lipocalin_CS"/>
</dbReference>
<dbReference type="PANTHER" id="PTHR10612:SF34">
    <property type="entry name" value="APOLIPOPROTEIN D"/>
    <property type="match status" value="1"/>
</dbReference>
<dbReference type="OrthoDB" id="565904at2759"/>
<dbReference type="InterPro" id="IPR012674">
    <property type="entry name" value="Calycin"/>
</dbReference>
<dbReference type="InterPro" id="IPR002446">
    <property type="entry name" value="Lipocalin_bac"/>
</dbReference>
<dbReference type="PRINTS" id="PR01171">
    <property type="entry name" value="BCTLIPOCALIN"/>
</dbReference>
<dbReference type="AlphaFoldDB" id="A0A7R8WXK0"/>
<gene>
    <name evidence="1" type="ORF">CTOB1V02_LOCUS17593</name>
</gene>
<feature type="non-terminal residue" evidence="1">
    <location>
        <position position="124"/>
    </location>
</feature>
<dbReference type="Pfam" id="PF08212">
    <property type="entry name" value="Lipocalin_2"/>
    <property type="match status" value="1"/>
</dbReference>
<dbReference type="SUPFAM" id="SSF50814">
    <property type="entry name" value="Lipocalins"/>
    <property type="match status" value="1"/>
</dbReference>
<protein>
    <submittedName>
        <fullName evidence="1">Uncharacterized protein</fullName>
    </submittedName>
</protein>
<dbReference type="GO" id="GO:0006950">
    <property type="term" value="P:response to stress"/>
    <property type="evidence" value="ECO:0007669"/>
    <property type="project" value="UniProtKB-ARBA"/>
</dbReference>
<organism evidence="1">
    <name type="scientific">Cyprideis torosa</name>
    <dbReference type="NCBI Taxonomy" id="163714"/>
    <lineage>
        <taxon>Eukaryota</taxon>
        <taxon>Metazoa</taxon>
        <taxon>Ecdysozoa</taxon>
        <taxon>Arthropoda</taxon>
        <taxon>Crustacea</taxon>
        <taxon>Oligostraca</taxon>
        <taxon>Ostracoda</taxon>
        <taxon>Podocopa</taxon>
        <taxon>Podocopida</taxon>
        <taxon>Cytherocopina</taxon>
        <taxon>Cytheroidea</taxon>
        <taxon>Cytherideidae</taxon>
        <taxon>Cyprideis</taxon>
    </lineage>
</organism>
<name>A0A7R8WXK0_9CRUS</name>
<dbReference type="PANTHER" id="PTHR10612">
    <property type="entry name" value="APOLIPOPROTEIN D"/>
    <property type="match status" value="1"/>
</dbReference>
<dbReference type="CDD" id="cd19438">
    <property type="entry name" value="lipocalin_Blc-like"/>
    <property type="match status" value="1"/>
</dbReference>